<protein>
    <submittedName>
        <fullName evidence="1">Uncharacterized protein</fullName>
    </submittedName>
</protein>
<gene>
    <name evidence="1" type="ORF">METZ01_LOCUS124751</name>
</gene>
<feature type="non-terminal residue" evidence="1">
    <location>
        <position position="1"/>
    </location>
</feature>
<name>A0A381Y691_9ZZZZ</name>
<dbReference type="EMBL" id="UINC01017367">
    <property type="protein sequence ID" value="SVA71897.1"/>
    <property type="molecule type" value="Genomic_DNA"/>
</dbReference>
<sequence>VNAKLSHKKTRIQLELKQVVSLAVLLLRPQADFKSAHVSKVVNIWLNVNYLKVFYTF</sequence>
<organism evidence="1">
    <name type="scientific">marine metagenome</name>
    <dbReference type="NCBI Taxonomy" id="408172"/>
    <lineage>
        <taxon>unclassified sequences</taxon>
        <taxon>metagenomes</taxon>
        <taxon>ecological metagenomes</taxon>
    </lineage>
</organism>
<evidence type="ECO:0000313" key="1">
    <source>
        <dbReference type="EMBL" id="SVA71897.1"/>
    </source>
</evidence>
<dbReference type="AlphaFoldDB" id="A0A381Y691"/>
<proteinExistence type="predicted"/>
<accession>A0A381Y691</accession>
<reference evidence="1" key="1">
    <citation type="submission" date="2018-05" db="EMBL/GenBank/DDBJ databases">
        <authorList>
            <person name="Lanie J.A."/>
            <person name="Ng W.-L."/>
            <person name="Kazmierczak K.M."/>
            <person name="Andrzejewski T.M."/>
            <person name="Davidsen T.M."/>
            <person name="Wayne K.J."/>
            <person name="Tettelin H."/>
            <person name="Glass J.I."/>
            <person name="Rusch D."/>
            <person name="Podicherti R."/>
            <person name="Tsui H.-C.T."/>
            <person name="Winkler M.E."/>
        </authorList>
    </citation>
    <scope>NUCLEOTIDE SEQUENCE</scope>
</reference>